<organism evidence="2">
    <name type="scientific">freshwater metagenome</name>
    <dbReference type="NCBI Taxonomy" id="449393"/>
    <lineage>
        <taxon>unclassified sequences</taxon>
        <taxon>metagenomes</taxon>
        <taxon>ecological metagenomes</taxon>
    </lineage>
</organism>
<proteinExistence type="predicted"/>
<dbReference type="AlphaFoldDB" id="A0A6J6NQ43"/>
<protein>
    <submittedName>
        <fullName evidence="2">Unannotated protein</fullName>
    </submittedName>
</protein>
<dbReference type="InterPro" id="IPR001296">
    <property type="entry name" value="Glyco_trans_1"/>
</dbReference>
<dbReference type="Pfam" id="PF00534">
    <property type="entry name" value="Glycos_transf_1"/>
    <property type="match status" value="1"/>
</dbReference>
<dbReference type="PANTHER" id="PTHR12526">
    <property type="entry name" value="GLYCOSYLTRANSFERASE"/>
    <property type="match status" value="1"/>
</dbReference>
<dbReference type="SUPFAM" id="SSF53756">
    <property type="entry name" value="UDP-Glycosyltransferase/glycogen phosphorylase"/>
    <property type="match status" value="1"/>
</dbReference>
<dbReference type="GO" id="GO:0016757">
    <property type="term" value="F:glycosyltransferase activity"/>
    <property type="evidence" value="ECO:0007669"/>
    <property type="project" value="InterPro"/>
</dbReference>
<dbReference type="Gene3D" id="3.40.50.2000">
    <property type="entry name" value="Glycogen Phosphorylase B"/>
    <property type="match status" value="2"/>
</dbReference>
<name>A0A6J6NQ43_9ZZZZ</name>
<feature type="domain" description="Glycosyl transferase family 1" evidence="1">
    <location>
        <begin position="184"/>
        <end position="350"/>
    </location>
</feature>
<reference evidence="2" key="1">
    <citation type="submission" date="2020-05" db="EMBL/GenBank/DDBJ databases">
        <authorList>
            <person name="Chiriac C."/>
            <person name="Salcher M."/>
            <person name="Ghai R."/>
            <person name="Kavagutti S V."/>
        </authorList>
    </citation>
    <scope>NUCLEOTIDE SEQUENCE</scope>
</reference>
<evidence type="ECO:0000259" key="1">
    <source>
        <dbReference type="Pfam" id="PF00534"/>
    </source>
</evidence>
<gene>
    <name evidence="2" type="ORF">UFOPK2366_00632</name>
</gene>
<sequence length="378" mass="40516">MNLAPPSVAVVGTYPPTRCGIATFTWSLSEAMRPYGPYGPNVIRVLGADEMASPNPRVVANWRQGDSRSLFESVAAANCFDVVVVQHEFGIYGGRDGDSVLPFVEACEVPLVTVLHTVVPTPSPSQREIVERLARRSAAVVVQTMAARDRLLSTTNVDSNVVIVIPHGAELNLHGPSEQLAPAPQVLTWGLLGPGKGLEHGIDAMALLGDLVPAPTYVILGRTHPKVVEREGEAYRNSLILRAQRAGVSHRVVFDDSYRDFSELRRLTRGVDVVLLPYDSRDQVTSGVLVEAIAAGKPTVSTAFPHAVELSSRGVGLTVEHGNPEAMAAAIRHILTKPSMAAELRQAAEQESQSVAWPAVAARYHELIGRMPSVSAAS</sequence>
<accession>A0A6J6NQ43</accession>
<dbReference type="PANTHER" id="PTHR12526:SF572">
    <property type="entry name" value="BLL5144 PROTEIN"/>
    <property type="match status" value="1"/>
</dbReference>
<evidence type="ECO:0000313" key="2">
    <source>
        <dbReference type="EMBL" id="CAB4688820.1"/>
    </source>
</evidence>
<dbReference type="EMBL" id="CAEZXM010000095">
    <property type="protein sequence ID" value="CAB4688820.1"/>
    <property type="molecule type" value="Genomic_DNA"/>
</dbReference>